<evidence type="ECO:0000313" key="2">
    <source>
        <dbReference type="EMBL" id="KAL2041103.1"/>
    </source>
</evidence>
<feature type="domain" description="N-acetyltransferase" evidence="1">
    <location>
        <begin position="12"/>
        <end position="160"/>
    </location>
</feature>
<dbReference type="SUPFAM" id="SSF55729">
    <property type="entry name" value="Acyl-CoA N-acyltransferases (Nat)"/>
    <property type="match status" value="1"/>
</dbReference>
<evidence type="ECO:0000313" key="3">
    <source>
        <dbReference type="Proteomes" id="UP001590950"/>
    </source>
</evidence>
<gene>
    <name evidence="2" type="ORF">N7G274_006047</name>
</gene>
<dbReference type="Gene3D" id="3.40.630.30">
    <property type="match status" value="1"/>
</dbReference>
<comment type="caution">
    <text evidence="2">The sequence shown here is derived from an EMBL/GenBank/DDBJ whole genome shotgun (WGS) entry which is preliminary data.</text>
</comment>
<sequence length="162" mass="18591">MATFTPLSLQGKHFPASRQSVLPQVQRAERKTFPRHESFDFEPELKKRNVELVAVLDEDAFGPTLIAYLVFVYVKPGKIVWLHKICLLGHFRRQKTATTMLKIKAERYKGRGCSKIQLWVDEHNLPARGLYEGIGFQELNRAKDYYSPGRTGVQMALKLLSS</sequence>
<dbReference type="PANTHER" id="PTHR47542">
    <property type="entry name" value="ACYL-COA N-ACYLTRANSFERASES (NAT) SUPERFAMILY PROTEIN"/>
    <property type="match status" value="1"/>
</dbReference>
<evidence type="ECO:0000259" key="1">
    <source>
        <dbReference type="PROSITE" id="PS51186"/>
    </source>
</evidence>
<dbReference type="InterPro" id="IPR000182">
    <property type="entry name" value="GNAT_dom"/>
</dbReference>
<accession>A0ABR4A7R9</accession>
<dbReference type="Pfam" id="PF00583">
    <property type="entry name" value="Acetyltransf_1"/>
    <property type="match status" value="1"/>
</dbReference>
<proteinExistence type="predicted"/>
<organism evidence="2 3">
    <name type="scientific">Stereocaulon virgatum</name>
    <dbReference type="NCBI Taxonomy" id="373712"/>
    <lineage>
        <taxon>Eukaryota</taxon>
        <taxon>Fungi</taxon>
        <taxon>Dikarya</taxon>
        <taxon>Ascomycota</taxon>
        <taxon>Pezizomycotina</taxon>
        <taxon>Lecanoromycetes</taxon>
        <taxon>OSLEUM clade</taxon>
        <taxon>Lecanoromycetidae</taxon>
        <taxon>Lecanorales</taxon>
        <taxon>Lecanorineae</taxon>
        <taxon>Stereocaulaceae</taxon>
        <taxon>Stereocaulon</taxon>
    </lineage>
</organism>
<name>A0ABR4A7R9_9LECA</name>
<dbReference type="Proteomes" id="UP001590950">
    <property type="component" value="Unassembled WGS sequence"/>
</dbReference>
<protein>
    <recommendedName>
        <fullName evidence="1">N-acetyltransferase domain-containing protein</fullName>
    </recommendedName>
</protein>
<dbReference type="PANTHER" id="PTHR47542:SF2">
    <property type="entry name" value="ACYL-COA N-ACYLTRANSFERASES (NAT) SUPERFAMILY PROTEIN"/>
    <property type="match status" value="1"/>
</dbReference>
<dbReference type="InterPro" id="IPR016181">
    <property type="entry name" value="Acyl_CoA_acyltransferase"/>
</dbReference>
<keyword evidence="3" id="KW-1185">Reference proteome</keyword>
<reference evidence="2 3" key="1">
    <citation type="submission" date="2024-09" db="EMBL/GenBank/DDBJ databases">
        <title>Rethinking Asexuality: The Enigmatic Case of Functional Sexual Genes in Lepraria (Stereocaulaceae).</title>
        <authorList>
            <person name="Doellman M."/>
            <person name="Sun Y."/>
            <person name="Barcenas-Pena A."/>
            <person name="Lumbsch H.T."/>
            <person name="Grewe F."/>
        </authorList>
    </citation>
    <scope>NUCLEOTIDE SEQUENCE [LARGE SCALE GENOMIC DNA]</scope>
    <source>
        <strain evidence="2 3">Mercado 3170</strain>
    </source>
</reference>
<dbReference type="PROSITE" id="PS51186">
    <property type="entry name" value="GNAT"/>
    <property type="match status" value="1"/>
</dbReference>
<dbReference type="EMBL" id="JBEFKJ010000018">
    <property type="protein sequence ID" value="KAL2041103.1"/>
    <property type="molecule type" value="Genomic_DNA"/>
</dbReference>